<proteinExistence type="predicted"/>
<reference evidence="2" key="1">
    <citation type="journal article" date="2015" name="Nature">
        <title>Complex archaea that bridge the gap between prokaryotes and eukaryotes.</title>
        <authorList>
            <person name="Spang A."/>
            <person name="Saw J.H."/>
            <person name="Jorgensen S.L."/>
            <person name="Zaremba-Niedzwiedzka K."/>
            <person name="Martijn J."/>
            <person name="Lind A.E."/>
            <person name="van Eijk R."/>
            <person name="Schleper C."/>
            <person name="Guy L."/>
            <person name="Ettema T.J."/>
        </authorList>
    </citation>
    <scope>NUCLEOTIDE SEQUENCE</scope>
</reference>
<dbReference type="SUPFAM" id="SSF53756">
    <property type="entry name" value="UDP-Glycosyltransferase/glycogen phosphorylase"/>
    <property type="match status" value="1"/>
</dbReference>
<dbReference type="Pfam" id="PF13524">
    <property type="entry name" value="Glyco_trans_1_2"/>
    <property type="match status" value="1"/>
</dbReference>
<gene>
    <name evidence="2" type="ORF">LCGC14_1354570</name>
</gene>
<sequence length="323" mass="37065">MRITVIGYHNGDASQNGVRIAQSWTMQRHNVQMIDFDADDIIEKVLKHRSEFCLVTQGREFDHFILEELRSKGIFLVQWIPDEYGPKDPPGGLWFDKIKGIYNLLMCETRGIVPLLKDYADEVIWITQFFDNRYHWCTERRGQYSFDVGFLGGPNPSQSSIRLKFLKQLIKDGCDVQVGGGDFFWGHLRSEIPPNKYFSDGMLIGGEMAKFYSRARIGLNFINDKLPQYELAVSNRILKTVGSGGFLLTQEVEGLEDLLIPGEHCITYSPMDYHDFAEKIDFYLKNNSLREKIALQGKTHVLANFNIDKITAGFISTIRQKMG</sequence>
<dbReference type="EMBL" id="LAZR01008403">
    <property type="protein sequence ID" value="KKM78974.1"/>
    <property type="molecule type" value="Genomic_DNA"/>
</dbReference>
<comment type="caution">
    <text evidence="2">The sequence shown here is derived from an EMBL/GenBank/DDBJ whole genome shotgun (WGS) entry which is preliminary data.</text>
</comment>
<evidence type="ECO:0000259" key="1">
    <source>
        <dbReference type="Pfam" id="PF13524"/>
    </source>
</evidence>
<dbReference type="Gene3D" id="3.40.50.2000">
    <property type="entry name" value="Glycogen Phosphorylase B"/>
    <property type="match status" value="1"/>
</dbReference>
<name>A0A0F9K9U8_9ZZZZ</name>
<protein>
    <recommendedName>
        <fullName evidence="1">Spore protein YkvP/CgeB glycosyl transferase-like domain-containing protein</fullName>
    </recommendedName>
</protein>
<evidence type="ECO:0000313" key="2">
    <source>
        <dbReference type="EMBL" id="KKM78974.1"/>
    </source>
</evidence>
<dbReference type="InterPro" id="IPR055259">
    <property type="entry name" value="YkvP/CgeB_Glyco_trans-like"/>
</dbReference>
<feature type="domain" description="Spore protein YkvP/CgeB glycosyl transferase-like" evidence="1">
    <location>
        <begin position="164"/>
        <end position="309"/>
    </location>
</feature>
<dbReference type="AlphaFoldDB" id="A0A0F9K9U8"/>
<accession>A0A0F9K9U8</accession>
<organism evidence="2">
    <name type="scientific">marine sediment metagenome</name>
    <dbReference type="NCBI Taxonomy" id="412755"/>
    <lineage>
        <taxon>unclassified sequences</taxon>
        <taxon>metagenomes</taxon>
        <taxon>ecological metagenomes</taxon>
    </lineage>
</organism>